<protein>
    <submittedName>
        <fullName evidence="1">Energy transducer TonB</fullName>
    </submittedName>
</protein>
<comment type="caution">
    <text evidence="1">The sequence shown here is derived from an EMBL/GenBank/DDBJ whole genome shotgun (WGS) entry which is preliminary data.</text>
</comment>
<gene>
    <name evidence="1" type="ORF">ACFOMF_01935</name>
</gene>
<accession>A0ABV7T2H0</accession>
<reference evidence="2" key="1">
    <citation type="journal article" date="2019" name="Int. J. Syst. Evol. Microbiol.">
        <title>The Global Catalogue of Microorganisms (GCM) 10K type strain sequencing project: providing services to taxonomists for standard genome sequencing and annotation.</title>
        <authorList>
            <consortium name="The Broad Institute Genomics Platform"/>
            <consortium name="The Broad Institute Genome Sequencing Center for Infectious Disease"/>
            <person name="Wu L."/>
            <person name="Ma J."/>
        </authorList>
    </citation>
    <scope>NUCLEOTIDE SEQUENCE [LARGE SCALE GENOMIC DNA]</scope>
    <source>
        <strain evidence="2">KCTC 42447</strain>
    </source>
</reference>
<evidence type="ECO:0000313" key="1">
    <source>
        <dbReference type="EMBL" id="MFC3606547.1"/>
    </source>
</evidence>
<name>A0ABV7T2H0_9GAMM</name>
<evidence type="ECO:0000313" key="2">
    <source>
        <dbReference type="Proteomes" id="UP001595630"/>
    </source>
</evidence>
<dbReference type="Proteomes" id="UP001595630">
    <property type="component" value="Unassembled WGS sequence"/>
</dbReference>
<sequence length="253" mass="27718">MISEERRRAYLGAMQVDCWLPRGELPFAAPARAPWVAPEPDEPEPPPVAEVEARVARPAAAQVALRPRIALAAAGKTEEPARREESTAAPAPQKVPRFALQLLRAGACLLVVELPTGDAFQSRDPAYLLLKDLLRAARLPDKPQQVGDGEPIRWPLLNRGNLEQGSEAARDYVQGVIAAAREEADFACLWLIGSPALQFAAELAADAHNREVRVEPFGAALALPGLELLMEQPELKAELWRALRRSLSRWMTP</sequence>
<keyword evidence="2" id="KW-1185">Reference proteome</keyword>
<dbReference type="EMBL" id="JBHRXZ010000003">
    <property type="protein sequence ID" value="MFC3606547.1"/>
    <property type="molecule type" value="Genomic_DNA"/>
</dbReference>
<dbReference type="RefSeq" id="WP_386360687.1">
    <property type="nucleotide sequence ID" value="NZ_JBHRXZ010000003.1"/>
</dbReference>
<organism evidence="1 2">
    <name type="scientific">Stutzerimonas tarimensis</name>
    <dbReference type="NCBI Taxonomy" id="1507735"/>
    <lineage>
        <taxon>Bacteria</taxon>
        <taxon>Pseudomonadati</taxon>
        <taxon>Pseudomonadota</taxon>
        <taxon>Gammaproteobacteria</taxon>
        <taxon>Pseudomonadales</taxon>
        <taxon>Pseudomonadaceae</taxon>
        <taxon>Stutzerimonas</taxon>
    </lineage>
</organism>
<proteinExistence type="predicted"/>